<accession>A0A7V7NP54</accession>
<gene>
    <name evidence="3" type="ORF">F7Q91_24850</name>
</gene>
<name>A0A7V7NP54_9VIBR</name>
<feature type="transmembrane region" description="Helical" evidence="2">
    <location>
        <begin position="54"/>
        <end position="79"/>
    </location>
</feature>
<keyword evidence="2" id="KW-0812">Transmembrane</keyword>
<feature type="coiled-coil region" evidence="1">
    <location>
        <begin position="86"/>
        <end position="120"/>
    </location>
</feature>
<keyword evidence="2" id="KW-0472">Membrane</keyword>
<reference evidence="3 4" key="1">
    <citation type="submission" date="2019-09" db="EMBL/GenBank/DDBJ databases">
        <title>Draft genome sequences of 48 bacterial type strains from the CCUG.</title>
        <authorList>
            <person name="Tunovic T."/>
            <person name="Pineiro-Iglesias B."/>
            <person name="Unosson C."/>
            <person name="Inganas E."/>
            <person name="Ohlen M."/>
            <person name="Cardew S."/>
            <person name="Jensie-Markopoulos S."/>
            <person name="Salva-Serra F."/>
            <person name="Jaen-Luchoro D."/>
            <person name="Karlsson R."/>
            <person name="Svensson-Stadler L."/>
            <person name="Chun J."/>
            <person name="Moore E."/>
        </authorList>
    </citation>
    <scope>NUCLEOTIDE SEQUENCE [LARGE SCALE GENOMIC DNA]</scope>
    <source>
        <strain evidence="3 4">CCUG 48643</strain>
    </source>
</reference>
<dbReference type="RefSeq" id="WP_137409205.1">
    <property type="nucleotide sequence ID" value="NZ_AP025466.1"/>
</dbReference>
<proteinExistence type="predicted"/>
<comment type="caution">
    <text evidence="3">The sequence shown here is derived from an EMBL/GenBank/DDBJ whole genome shotgun (WGS) entry which is preliminary data.</text>
</comment>
<keyword evidence="1" id="KW-0175">Coiled coil</keyword>
<evidence type="ECO:0000313" key="3">
    <source>
        <dbReference type="EMBL" id="KAB0463968.1"/>
    </source>
</evidence>
<evidence type="ECO:0000313" key="4">
    <source>
        <dbReference type="Proteomes" id="UP000423756"/>
    </source>
</evidence>
<feature type="transmembrane region" description="Helical" evidence="2">
    <location>
        <begin position="21"/>
        <end position="42"/>
    </location>
</feature>
<dbReference type="GeneID" id="77343422"/>
<evidence type="ECO:0000256" key="2">
    <source>
        <dbReference type="SAM" id="Phobius"/>
    </source>
</evidence>
<protein>
    <submittedName>
        <fullName evidence="3">Uncharacterized protein</fullName>
    </submittedName>
</protein>
<sequence>MSESAATIIKILSALTSPKASIKYLSVGIFMLIAWGSIQSVVDNYGVPSEHRSIIALFIGLGAGSLIGHSIYLLVSFFFSLYQKGKKHKQDTKDKALKEKKEKEAKLKSEKELLSNLEKSYPYYDYWMKDVLRKLSERDMGLEWSDYYVKVLVGNGYIQKVLNIDNEKNIYKIHPSLKSFVQSDWESEIESTLAEFYRDYSEPHELLIKLLEFRNQNADFSLSEECIGLARLHRAIFDIEQENENGMYISVASPYYSRIEQKLSVELSDETYVDKARISVSENVA</sequence>
<dbReference type="AlphaFoldDB" id="A0A7V7NP54"/>
<organism evidence="3 4">
    <name type="scientific">Vibrio chagasii</name>
    <dbReference type="NCBI Taxonomy" id="170679"/>
    <lineage>
        <taxon>Bacteria</taxon>
        <taxon>Pseudomonadati</taxon>
        <taxon>Pseudomonadota</taxon>
        <taxon>Gammaproteobacteria</taxon>
        <taxon>Vibrionales</taxon>
        <taxon>Vibrionaceae</taxon>
        <taxon>Vibrio</taxon>
    </lineage>
</organism>
<dbReference type="EMBL" id="VZPX01000122">
    <property type="protein sequence ID" value="KAB0463968.1"/>
    <property type="molecule type" value="Genomic_DNA"/>
</dbReference>
<dbReference type="Proteomes" id="UP000423756">
    <property type="component" value="Unassembled WGS sequence"/>
</dbReference>
<evidence type="ECO:0000256" key="1">
    <source>
        <dbReference type="SAM" id="Coils"/>
    </source>
</evidence>
<keyword evidence="2" id="KW-1133">Transmembrane helix</keyword>